<keyword evidence="1" id="KW-0472">Membrane</keyword>
<feature type="non-terminal residue" evidence="2">
    <location>
        <position position="142"/>
    </location>
</feature>
<name>A0A7V5H3N2_CALAY</name>
<sequence>MDDIKKNIFIWIVILTIVNQFWGMPTYYFKQLTTKQGLSQSTILSMVQDHHGFMWFGTMDGLNRFDGYIVKVYRKELNDSSGLRNNRITDLKVDNQGNLWIAHDLGIQVLNFETNQFRFFNHPRKLKIMASQIELVAKDQIL</sequence>
<dbReference type="InterPro" id="IPR011110">
    <property type="entry name" value="Reg_prop"/>
</dbReference>
<evidence type="ECO:0008006" key="3">
    <source>
        <dbReference type="Google" id="ProtNLM"/>
    </source>
</evidence>
<proteinExistence type="predicted"/>
<accession>A0A7V5H3N2</accession>
<dbReference type="InterPro" id="IPR015943">
    <property type="entry name" value="WD40/YVTN_repeat-like_dom_sf"/>
</dbReference>
<keyword evidence="1" id="KW-0812">Transmembrane</keyword>
<dbReference type="Gene3D" id="2.130.10.10">
    <property type="entry name" value="YVTN repeat-like/Quinoprotein amine dehydrogenase"/>
    <property type="match status" value="1"/>
</dbReference>
<dbReference type="AlphaFoldDB" id="A0A7V5H3N2"/>
<dbReference type="EMBL" id="DRTD01000339">
    <property type="protein sequence ID" value="HHE55022.1"/>
    <property type="molecule type" value="Genomic_DNA"/>
</dbReference>
<protein>
    <recommendedName>
        <fullName evidence="3">Hybrid sensor histidine kinase/response regulator</fullName>
    </recommendedName>
</protein>
<dbReference type="Pfam" id="PF07494">
    <property type="entry name" value="Reg_prop"/>
    <property type="match status" value="2"/>
</dbReference>
<gene>
    <name evidence="2" type="ORF">ENL21_04520</name>
</gene>
<organism evidence="2">
    <name type="scientific">Caldithrix abyssi</name>
    <dbReference type="NCBI Taxonomy" id="187145"/>
    <lineage>
        <taxon>Bacteria</taxon>
        <taxon>Pseudomonadati</taxon>
        <taxon>Calditrichota</taxon>
        <taxon>Calditrichia</taxon>
        <taxon>Calditrichales</taxon>
        <taxon>Calditrichaceae</taxon>
        <taxon>Caldithrix</taxon>
    </lineage>
</organism>
<evidence type="ECO:0000313" key="2">
    <source>
        <dbReference type="EMBL" id="HHE55022.1"/>
    </source>
</evidence>
<evidence type="ECO:0000256" key="1">
    <source>
        <dbReference type="SAM" id="Phobius"/>
    </source>
</evidence>
<keyword evidence="1" id="KW-1133">Transmembrane helix</keyword>
<dbReference type="Proteomes" id="UP000886111">
    <property type="component" value="Unassembled WGS sequence"/>
</dbReference>
<feature type="transmembrane region" description="Helical" evidence="1">
    <location>
        <begin position="7"/>
        <end position="29"/>
    </location>
</feature>
<comment type="caution">
    <text evidence="2">The sequence shown here is derived from an EMBL/GenBank/DDBJ whole genome shotgun (WGS) entry which is preliminary data.</text>
</comment>
<dbReference type="SUPFAM" id="SSF63829">
    <property type="entry name" value="Calcium-dependent phosphotriesterase"/>
    <property type="match status" value="1"/>
</dbReference>
<reference evidence="2" key="1">
    <citation type="journal article" date="2020" name="mSystems">
        <title>Genome- and Community-Level Interaction Insights into Carbon Utilization and Element Cycling Functions of Hydrothermarchaeota in Hydrothermal Sediment.</title>
        <authorList>
            <person name="Zhou Z."/>
            <person name="Liu Y."/>
            <person name="Xu W."/>
            <person name="Pan J."/>
            <person name="Luo Z.H."/>
            <person name="Li M."/>
        </authorList>
    </citation>
    <scope>NUCLEOTIDE SEQUENCE [LARGE SCALE GENOMIC DNA]</scope>
    <source>
        <strain evidence="2">HyVt-76</strain>
    </source>
</reference>